<keyword evidence="1" id="KW-0472">Membrane</keyword>
<name>A0A1A9QFB9_9MOLU</name>
<keyword evidence="1" id="KW-0812">Transmembrane</keyword>
<dbReference type="RefSeq" id="WP_187149901.1">
    <property type="nucleotide sequence ID" value="NZ_LWUJ01000010.1"/>
</dbReference>
<dbReference type="STRING" id="432608.A6V39_01175"/>
<evidence type="ECO:0000313" key="3">
    <source>
        <dbReference type="Proteomes" id="UP000077623"/>
    </source>
</evidence>
<evidence type="ECO:0000256" key="1">
    <source>
        <dbReference type="SAM" id="Phobius"/>
    </source>
</evidence>
<gene>
    <name evidence="2" type="ORF">A6V39_01175</name>
</gene>
<sequence>MTGPIKALIGGAVGATAIGGGATYFIINNQKQPTKVTDTPKEAQPAPKPSIVQSLSQDKELLNISGSDPKWNENWGTFKASYAGKYTTNSAWTFENWDTLQRDVNAPEAFKQKCQTNSGKPRENNDTLLQEVEKFCAKDKNKNPG</sequence>
<feature type="transmembrane region" description="Helical" evidence="1">
    <location>
        <begin position="7"/>
        <end position="27"/>
    </location>
</feature>
<dbReference type="EMBL" id="LWUJ01000010">
    <property type="protein sequence ID" value="OAL10665.1"/>
    <property type="molecule type" value="Genomic_DNA"/>
</dbReference>
<dbReference type="AlphaFoldDB" id="A0A1A9QFB9"/>
<keyword evidence="1" id="KW-1133">Transmembrane helix</keyword>
<reference evidence="3" key="1">
    <citation type="submission" date="2016-04" db="EMBL/GenBank/DDBJ databases">
        <authorList>
            <person name="Quiroz-Castaneda R.E."/>
            <person name="Martinez-Ocampo F."/>
        </authorList>
    </citation>
    <scope>NUCLEOTIDE SEQUENCE [LARGE SCALE GENOMIC DNA]</scope>
    <source>
        <strain evidence="3">INIFAP01</strain>
    </source>
</reference>
<keyword evidence="3" id="KW-1185">Reference proteome</keyword>
<protein>
    <submittedName>
        <fullName evidence="2">Uncharacterized protein</fullName>
    </submittedName>
</protein>
<proteinExistence type="predicted"/>
<organism evidence="2 3">
    <name type="scientific">Candidatus Mycoplasma haematobovis</name>
    <dbReference type="NCBI Taxonomy" id="432608"/>
    <lineage>
        <taxon>Bacteria</taxon>
        <taxon>Bacillati</taxon>
        <taxon>Mycoplasmatota</taxon>
        <taxon>Mollicutes</taxon>
        <taxon>Mycoplasmataceae</taxon>
        <taxon>Mycoplasma</taxon>
    </lineage>
</organism>
<evidence type="ECO:0000313" key="2">
    <source>
        <dbReference type="EMBL" id="OAL10665.1"/>
    </source>
</evidence>
<accession>A0A1A9QFB9</accession>
<dbReference type="Proteomes" id="UP000077623">
    <property type="component" value="Unassembled WGS sequence"/>
</dbReference>
<comment type="caution">
    <text evidence="2">The sequence shown here is derived from an EMBL/GenBank/DDBJ whole genome shotgun (WGS) entry which is preliminary data.</text>
</comment>